<dbReference type="InterPro" id="IPR050559">
    <property type="entry name" value="P-Pant_transferase_sf"/>
</dbReference>
<feature type="domain" description="4'-phosphopantetheinyl transferase" evidence="3">
    <location>
        <begin position="144"/>
        <end position="202"/>
    </location>
</feature>
<evidence type="ECO:0000259" key="3">
    <source>
        <dbReference type="Pfam" id="PF01648"/>
    </source>
</evidence>
<evidence type="ECO:0000313" key="5">
    <source>
        <dbReference type="Proteomes" id="UP000290244"/>
    </source>
</evidence>
<dbReference type="Gene3D" id="3.90.470.20">
    <property type="entry name" value="4'-phosphopantetheinyl transferase domain"/>
    <property type="match status" value="2"/>
</dbReference>
<gene>
    <name evidence="4" type="ORF">EMK97_15275</name>
</gene>
<sequence length="259" mass="28717">MQQITLANTLAIDASFQDLESLMKAQQTMCLLVNANTLSISQANALAQQHLQAAEYATFSARRAIQAKKEFVTSRLLIKSFALCFLRQHKSLANHLTLSDFQVYFDEQTLSLQLVYAKQALPLNICLSHSGGYVLLYLSTQSFAVGVDIEKYKAKRDILTLAEHFYHPLESALVKQAGDSAFYRLWTLKEALAKASKQGVADLLAQNTASRLMLYQTCSGVFSLPDEDALYDISIVASQAGSINSVYLCHWADIADLFS</sequence>
<dbReference type="InterPro" id="IPR037143">
    <property type="entry name" value="4-PPantetheinyl_Trfase_dom_sf"/>
</dbReference>
<reference evidence="4 5" key="1">
    <citation type="submission" date="2018-12" db="EMBL/GenBank/DDBJ databases">
        <title>Complete genome of Litorilituus sediminis.</title>
        <authorList>
            <person name="Liu A."/>
            <person name="Rong J."/>
        </authorList>
    </citation>
    <scope>NUCLEOTIDE SEQUENCE [LARGE SCALE GENOMIC DNA]</scope>
    <source>
        <strain evidence="4 5">JCM 17549</strain>
    </source>
</reference>
<keyword evidence="5" id="KW-1185">Reference proteome</keyword>
<dbReference type="PANTHER" id="PTHR12215:SF10">
    <property type="entry name" value="L-AMINOADIPATE-SEMIALDEHYDE DEHYDROGENASE-PHOSPHOPANTETHEINYL TRANSFERASE"/>
    <property type="match status" value="1"/>
</dbReference>
<dbReference type="SUPFAM" id="SSF56214">
    <property type="entry name" value="4'-phosphopantetheinyl transferase"/>
    <property type="match status" value="2"/>
</dbReference>
<dbReference type="InterPro" id="IPR008278">
    <property type="entry name" value="4-PPantetheinyl_Trfase_dom"/>
</dbReference>
<dbReference type="OrthoDB" id="9808281at2"/>
<accession>A0A4P6PBB9</accession>
<dbReference type="GO" id="GO:0008897">
    <property type="term" value="F:holo-[acyl-carrier-protein] synthase activity"/>
    <property type="evidence" value="ECO:0007669"/>
    <property type="project" value="InterPro"/>
</dbReference>
<evidence type="ECO:0000256" key="1">
    <source>
        <dbReference type="ARBA" id="ARBA00010990"/>
    </source>
</evidence>
<dbReference type="RefSeq" id="WP_130603654.1">
    <property type="nucleotide sequence ID" value="NZ_CP034759.1"/>
</dbReference>
<name>A0A4P6PBB9_9GAMM</name>
<proteinExistence type="inferred from homology"/>
<dbReference type="GO" id="GO:0000287">
    <property type="term" value="F:magnesium ion binding"/>
    <property type="evidence" value="ECO:0007669"/>
    <property type="project" value="InterPro"/>
</dbReference>
<dbReference type="PANTHER" id="PTHR12215">
    <property type="entry name" value="PHOSPHOPANTETHEINE TRANSFERASE"/>
    <property type="match status" value="1"/>
</dbReference>
<dbReference type="EMBL" id="CP034759">
    <property type="protein sequence ID" value="QBG36985.1"/>
    <property type="molecule type" value="Genomic_DNA"/>
</dbReference>
<keyword evidence="2 4" id="KW-0808">Transferase</keyword>
<organism evidence="4 5">
    <name type="scientific">Litorilituus sediminis</name>
    <dbReference type="NCBI Taxonomy" id="718192"/>
    <lineage>
        <taxon>Bacteria</taxon>
        <taxon>Pseudomonadati</taxon>
        <taxon>Pseudomonadota</taxon>
        <taxon>Gammaproteobacteria</taxon>
        <taxon>Alteromonadales</taxon>
        <taxon>Colwelliaceae</taxon>
        <taxon>Litorilituus</taxon>
    </lineage>
</organism>
<dbReference type="KEGG" id="lsd:EMK97_15275"/>
<dbReference type="GO" id="GO:0005829">
    <property type="term" value="C:cytosol"/>
    <property type="evidence" value="ECO:0007669"/>
    <property type="project" value="TreeGrafter"/>
</dbReference>
<dbReference type="GO" id="GO:0019878">
    <property type="term" value="P:lysine biosynthetic process via aminoadipic acid"/>
    <property type="evidence" value="ECO:0007669"/>
    <property type="project" value="TreeGrafter"/>
</dbReference>
<protein>
    <submittedName>
        <fullName evidence="4">4'-phosphopantetheinyl transferase superfamily protein</fullName>
    </submittedName>
</protein>
<comment type="similarity">
    <text evidence="1">Belongs to the P-Pant transferase superfamily. Gsp/Sfp/HetI/AcpT family.</text>
</comment>
<evidence type="ECO:0000256" key="2">
    <source>
        <dbReference type="ARBA" id="ARBA00022679"/>
    </source>
</evidence>
<dbReference type="Proteomes" id="UP000290244">
    <property type="component" value="Chromosome"/>
</dbReference>
<dbReference type="Pfam" id="PF01648">
    <property type="entry name" value="ACPS"/>
    <property type="match status" value="1"/>
</dbReference>
<dbReference type="AlphaFoldDB" id="A0A4P6PBB9"/>
<evidence type="ECO:0000313" key="4">
    <source>
        <dbReference type="EMBL" id="QBG36985.1"/>
    </source>
</evidence>